<dbReference type="EMBL" id="REGN01000530">
    <property type="protein sequence ID" value="RNA41209.1"/>
    <property type="molecule type" value="Genomic_DNA"/>
</dbReference>
<dbReference type="OrthoDB" id="537032at2759"/>
<feature type="transmembrane region" description="Helical" evidence="8">
    <location>
        <begin position="137"/>
        <end position="157"/>
    </location>
</feature>
<evidence type="ECO:0000256" key="8">
    <source>
        <dbReference type="SAM" id="Phobius"/>
    </source>
</evidence>
<protein>
    <submittedName>
        <fullName evidence="10">Ceramide synthase 1</fullName>
    </submittedName>
</protein>
<proteinExistence type="predicted"/>
<evidence type="ECO:0000313" key="11">
    <source>
        <dbReference type="Proteomes" id="UP000276133"/>
    </source>
</evidence>
<dbReference type="GO" id="GO:0046513">
    <property type="term" value="P:ceramide biosynthetic process"/>
    <property type="evidence" value="ECO:0007669"/>
    <property type="project" value="InterPro"/>
</dbReference>
<comment type="pathway">
    <text evidence="2">Lipid metabolism; sphingolipid metabolism.</text>
</comment>
<evidence type="ECO:0000256" key="1">
    <source>
        <dbReference type="ARBA" id="ARBA00004141"/>
    </source>
</evidence>
<dbReference type="Proteomes" id="UP000276133">
    <property type="component" value="Unassembled WGS sequence"/>
</dbReference>
<comment type="pathway">
    <text evidence="3">Sphingolipid metabolism.</text>
</comment>
<evidence type="ECO:0000256" key="4">
    <source>
        <dbReference type="ARBA" id="ARBA00022692"/>
    </source>
</evidence>
<dbReference type="GO" id="GO:0016020">
    <property type="term" value="C:membrane"/>
    <property type="evidence" value="ECO:0007669"/>
    <property type="project" value="UniProtKB-SubCell"/>
</dbReference>
<comment type="subcellular location">
    <subcellularLocation>
        <location evidence="1">Membrane</location>
        <topology evidence="1">Multi-pass membrane protein</topology>
    </subcellularLocation>
</comment>
<dbReference type="GO" id="GO:0050291">
    <property type="term" value="F:sphingosine N-acyltransferase activity"/>
    <property type="evidence" value="ECO:0007669"/>
    <property type="project" value="InterPro"/>
</dbReference>
<evidence type="ECO:0000256" key="5">
    <source>
        <dbReference type="ARBA" id="ARBA00022989"/>
    </source>
</evidence>
<name>A0A3M7SZY7_BRAPC</name>
<feature type="domain" description="TLC" evidence="9">
    <location>
        <begin position="1"/>
        <end position="208"/>
    </location>
</feature>
<dbReference type="Pfam" id="PF03798">
    <property type="entry name" value="TRAM_LAG1_CLN8"/>
    <property type="match status" value="1"/>
</dbReference>
<feature type="non-terminal residue" evidence="10">
    <location>
        <position position="1"/>
    </location>
</feature>
<dbReference type="STRING" id="10195.A0A3M7SZY7"/>
<dbReference type="PIRSF" id="PIRSF005225">
    <property type="entry name" value="LAG1_LAC1"/>
    <property type="match status" value="1"/>
</dbReference>
<dbReference type="PROSITE" id="PS50922">
    <property type="entry name" value="TLC"/>
    <property type="match status" value="1"/>
</dbReference>
<reference evidence="10 11" key="1">
    <citation type="journal article" date="2018" name="Sci. Rep.">
        <title>Genomic signatures of local adaptation to the degree of environmental predictability in rotifers.</title>
        <authorList>
            <person name="Franch-Gras L."/>
            <person name="Hahn C."/>
            <person name="Garcia-Roger E.M."/>
            <person name="Carmona M.J."/>
            <person name="Serra M."/>
            <person name="Gomez A."/>
        </authorList>
    </citation>
    <scope>NUCLEOTIDE SEQUENCE [LARGE SCALE GENOMIC DNA]</scope>
    <source>
        <strain evidence="10">HYR1</strain>
    </source>
</reference>
<evidence type="ECO:0000256" key="7">
    <source>
        <dbReference type="PROSITE-ProRule" id="PRU00205"/>
    </source>
</evidence>
<evidence type="ECO:0000259" key="9">
    <source>
        <dbReference type="PROSITE" id="PS50922"/>
    </source>
</evidence>
<dbReference type="UniPathway" id="UPA00222"/>
<comment type="caution">
    <text evidence="10">The sequence shown here is derived from an EMBL/GenBank/DDBJ whole genome shotgun (WGS) entry which is preliminary data.</text>
</comment>
<accession>A0A3M7SZY7</accession>
<feature type="transmembrane region" description="Helical" evidence="8">
    <location>
        <begin position="74"/>
        <end position="93"/>
    </location>
</feature>
<keyword evidence="4 7" id="KW-0812">Transmembrane</keyword>
<dbReference type="AlphaFoldDB" id="A0A3M7SZY7"/>
<dbReference type="SMART" id="SM00724">
    <property type="entry name" value="TLC"/>
    <property type="match status" value="1"/>
</dbReference>
<feature type="transmembrane region" description="Helical" evidence="8">
    <location>
        <begin position="177"/>
        <end position="200"/>
    </location>
</feature>
<sequence length="229" mass="27786">NYEHRFWLYNKPGLYRSCCWSLQSNQMALSTIAFRWLNETQVPYDIKVIYLAEASFYIHSIYATIFMDSWRKDFVIMLVHHFVTVTLLVGSYGLRFHRFGILVLFFHDVNDLLLEFTKCNVYLKERNGKFYSFHETISFIGFGTFTITWYVFRLYWFPGVITCHRAYQLAYKNGAKFYPLFNGLLFTLFLLNVYWFYLILRMLFRLLKNRKDTDDIRDYESDEDEKKQN</sequence>
<dbReference type="PANTHER" id="PTHR12560:SF58">
    <property type="entry name" value="CERAMIDE SYNTHASE 1"/>
    <property type="match status" value="1"/>
</dbReference>
<evidence type="ECO:0000256" key="6">
    <source>
        <dbReference type="ARBA" id="ARBA00023136"/>
    </source>
</evidence>
<evidence type="ECO:0000313" key="10">
    <source>
        <dbReference type="EMBL" id="RNA41209.1"/>
    </source>
</evidence>
<gene>
    <name evidence="10" type="ORF">BpHYR1_004764</name>
</gene>
<dbReference type="InterPro" id="IPR006634">
    <property type="entry name" value="TLC-dom"/>
</dbReference>
<organism evidence="10 11">
    <name type="scientific">Brachionus plicatilis</name>
    <name type="common">Marine rotifer</name>
    <name type="synonym">Brachionus muelleri</name>
    <dbReference type="NCBI Taxonomy" id="10195"/>
    <lineage>
        <taxon>Eukaryota</taxon>
        <taxon>Metazoa</taxon>
        <taxon>Spiralia</taxon>
        <taxon>Gnathifera</taxon>
        <taxon>Rotifera</taxon>
        <taxon>Eurotatoria</taxon>
        <taxon>Monogononta</taxon>
        <taxon>Pseudotrocha</taxon>
        <taxon>Ploima</taxon>
        <taxon>Brachionidae</taxon>
        <taxon>Brachionus</taxon>
    </lineage>
</organism>
<evidence type="ECO:0000256" key="2">
    <source>
        <dbReference type="ARBA" id="ARBA00004760"/>
    </source>
</evidence>
<keyword evidence="6 7" id="KW-0472">Membrane</keyword>
<evidence type="ECO:0000256" key="3">
    <source>
        <dbReference type="ARBA" id="ARBA00004991"/>
    </source>
</evidence>
<dbReference type="PANTHER" id="PTHR12560">
    <property type="entry name" value="LONGEVITY ASSURANCE FACTOR 1 LAG1"/>
    <property type="match status" value="1"/>
</dbReference>
<keyword evidence="5 8" id="KW-1133">Transmembrane helix</keyword>
<dbReference type="InterPro" id="IPR016439">
    <property type="entry name" value="Lag1/Lac1-like"/>
</dbReference>
<keyword evidence="11" id="KW-1185">Reference proteome</keyword>